<name>A0A192A8B8_9RALS</name>
<evidence type="ECO:0000313" key="2">
    <source>
        <dbReference type="Proteomes" id="UP000078572"/>
    </source>
</evidence>
<accession>A0A192A8B8</accession>
<gene>
    <name evidence="1" type="ORF">A9Y76_28755</name>
</gene>
<proteinExistence type="predicted"/>
<dbReference type="OrthoDB" id="9791537at2"/>
<dbReference type="Proteomes" id="UP000078572">
    <property type="component" value="Plasmid pRI-2"/>
</dbReference>
<dbReference type="AlphaFoldDB" id="A0A192A8B8"/>
<dbReference type="EMBL" id="CP016025">
    <property type="protein sequence ID" value="ANJ76603.1"/>
    <property type="molecule type" value="Genomic_DNA"/>
</dbReference>
<organism evidence="1 2">
    <name type="scientific">Ralstonia insidiosa</name>
    <dbReference type="NCBI Taxonomy" id="190721"/>
    <lineage>
        <taxon>Bacteria</taxon>
        <taxon>Pseudomonadati</taxon>
        <taxon>Pseudomonadota</taxon>
        <taxon>Betaproteobacteria</taxon>
        <taxon>Burkholderiales</taxon>
        <taxon>Burkholderiaceae</taxon>
        <taxon>Ralstonia</taxon>
    </lineage>
</organism>
<sequence>MPLYERMQLIRSETAVSVAAIASAAGVSKALVEHWLSGHVQKIRLEHAIGIQDRYGYNAIWIVLGRGPKELSTSSISDLSEEVQNFARRAAKLSPASFSKIKADLADYEKVDAYDAAATAASKDLVNAA</sequence>
<dbReference type="SUPFAM" id="SSF47413">
    <property type="entry name" value="lambda repressor-like DNA-binding domains"/>
    <property type="match status" value="1"/>
</dbReference>
<reference evidence="2" key="1">
    <citation type="submission" date="2016-06" db="EMBL/GenBank/DDBJ databases">
        <authorList>
            <person name="Xu Y."/>
            <person name="Nagy A."/>
            <person name="Yan X."/>
            <person name="Kim S.W."/>
            <person name="Haley B."/>
            <person name="Liu N.T."/>
            <person name="Nou X."/>
        </authorList>
    </citation>
    <scope>NUCLEOTIDE SEQUENCE [LARGE SCALE GENOMIC DNA]</scope>
    <source>
        <strain evidence="2">ATCC 49129</strain>
        <plasmid evidence="2">pri-2</plasmid>
    </source>
</reference>
<keyword evidence="1" id="KW-0614">Plasmid</keyword>
<protein>
    <submittedName>
        <fullName evidence="1">Peptidase S24</fullName>
    </submittedName>
</protein>
<evidence type="ECO:0000313" key="1">
    <source>
        <dbReference type="EMBL" id="ANJ76603.1"/>
    </source>
</evidence>
<keyword evidence="2" id="KW-1185">Reference proteome</keyword>
<dbReference type="InterPro" id="IPR010982">
    <property type="entry name" value="Lambda_DNA-bd_dom_sf"/>
</dbReference>
<dbReference type="GeneID" id="61530013"/>
<dbReference type="GO" id="GO:0003677">
    <property type="term" value="F:DNA binding"/>
    <property type="evidence" value="ECO:0007669"/>
    <property type="project" value="InterPro"/>
</dbReference>
<geneLocation type="plasmid" evidence="2">
    <name>pri-2</name>
</geneLocation>
<dbReference type="RefSeq" id="WP_004636877.1">
    <property type="nucleotide sequence ID" value="NZ_CP012607.1"/>
</dbReference>